<feature type="region of interest" description="Disordered" evidence="1">
    <location>
        <begin position="100"/>
        <end position="120"/>
    </location>
</feature>
<evidence type="ECO:0000313" key="2">
    <source>
        <dbReference type="EMBL" id="CAG6486570.1"/>
    </source>
</evidence>
<protein>
    <submittedName>
        <fullName evidence="2">(northern house mosquito) hypothetical protein</fullName>
    </submittedName>
</protein>
<organism evidence="2">
    <name type="scientific">Culex pipiens</name>
    <name type="common">House mosquito</name>
    <dbReference type="NCBI Taxonomy" id="7175"/>
    <lineage>
        <taxon>Eukaryota</taxon>
        <taxon>Metazoa</taxon>
        <taxon>Ecdysozoa</taxon>
        <taxon>Arthropoda</taxon>
        <taxon>Hexapoda</taxon>
        <taxon>Insecta</taxon>
        <taxon>Pterygota</taxon>
        <taxon>Neoptera</taxon>
        <taxon>Endopterygota</taxon>
        <taxon>Diptera</taxon>
        <taxon>Nematocera</taxon>
        <taxon>Culicoidea</taxon>
        <taxon>Culicidae</taxon>
        <taxon>Culicinae</taxon>
        <taxon>Culicini</taxon>
        <taxon>Culex</taxon>
        <taxon>Culex</taxon>
    </lineage>
</organism>
<accession>A0A8D8FXD1</accession>
<name>A0A8D8FXD1_CULPI</name>
<dbReference type="AlphaFoldDB" id="A0A8D8FXD1"/>
<proteinExistence type="predicted"/>
<evidence type="ECO:0000256" key="1">
    <source>
        <dbReference type="SAM" id="MobiDB-lite"/>
    </source>
</evidence>
<sequence>MCRLRIEGRFFNYHILNVHCPHEELSDAEKEAFYAKLEQKFDSGPQRHVKIVIGSVWWYGARSSPGKASTIQSQFFSDIRNIRTYRGADIHSDHKHALKLSTTHRRSTPSRCGSALRAAA</sequence>
<reference evidence="2" key="1">
    <citation type="submission" date="2021-05" db="EMBL/GenBank/DDBJ databases">
        <authorList>
            <person name="Alioto T."/>
            <person name="Alioto T."/>
            <person name="Gomez Garrido J."/>
        </authorList>
    </citation>
    <scope>NUCLEOTIDE SEQUENCE</scope>
</reference>
<dbReference type="EMBL" id="HBUE01104814">
    <property type="protein sequence ID" value="CAG6486570.1"/>
    <property type="molecule type" value="Transcribed_RNA"/>
</dbReference>